<keyword evidence="4" id="KW-1185">Reference proteome</keyword>
<dbReference type="InterPro" id="IPR010273">
    <property type="entry name" value="DUF881"/>
</dbReference>
<dbReference type="Pfam" id="PF05949">
    <property type="entry name" value="DUF881"/>
    <property type="match status" value="1"/>
</dbReference>
<feature type="region of interest" description="Disordered" evidence="2">
    <location>
        <begin position="1"/>
        <end position="30"/>
    </location>
</feature>
<evidence type="ECO:0000256" key="2">
    <source>
        <dbReference type="SAM" id="MobiDB-lite"/>
    </source>
</evidence>
<gene>
    <name evidence="3" type="ORF">GCM10023167_15560</name>
</gene>
<evidence type="ECO:0000313" key="3">
    <source>
        <dbReference type="EMBL" id="GAA4389665.1"/>
    </source>
</evidence>
<evidence type="ECO:0000256" key="1">
    <source>
        <dbReference type="ARBA" id="ARBA00009108"/>
    </source>
</evidence>
<comment type="similarity">
    <text evidence="1">Belongs to the UPF0749 family.</text>
</comment>
<dbReference type="RefSeq" id="WP_345031200.1">
    <property type="nucleotide sequence ID" value="NZ_BAABGL010000008.1"/>
</dbReference>
<dbReference type="EMBL" id="BAABGL010000008">
    <property type="protein sequence ID" value="GAA4389665.1"/>
    <property type="molecule type" value="Genomic_DNA"/>
</dbReference>
<accession>A0ABP8JEN1</accession>
<organism evidence="3 4">
    <name type="scientific">Brevibacterium pityocampae</name>
    <dbReference type="NCBI Taxonomy" id="506594"/>
    <lineage>
        <taxon>Bacteria</taxon>
        <taxon>Bacillati</taxon>
        <taxon>Actinomycetota</taxon>
        <taxon>Actinomycetes</taxon>
        <taxon>Micrococcales</taxon>
        <taxon>Brevibacteriaceae</taxon>
        <taxon>Brevibacterium</taxon>
    </lineage>
</organism>
<comment type="caution">
    <text evidence="3">The sequence shown here is derived from an EMBL/GenBank/DDBJ whole genome shotgun (WGS) entry which is preliminary data.</text>
</comment>
<sequence>MSTGDLDPRERPESGPPGPNPEPEHAGTREQAWERLRSALGLSSWRSQALAGVLCALLGFAFVAQIQQTEESGLSQLSETELVRVLDDIDDRNARLESEASQLSRDEQELESGSNQREAARQQARDRVEALSILAGTVAVTGPGIVATIDGSAGVVTAANLVTFVQELRDAGAEAIDINGTRVVVDTYFTESEDGRLRVAGADLSRPITITAIGEPDTMATAMRIPGGVADTIEQRGGTFTVETHDAVDIDSVVAPAEGEDGDDGDGG</sequence>
<dbReference type="Gene3D" id="3.30.70.1880">
    <property type="entry name" value="Protein of unknown function DUF881"/>
    <property type="match status" value="1"/>
</dbReference>
<reference evidence="4" key="1">
    <citation type="journal article" date="2019" name="Int. J. Syst. Evol. Microbiol.">
        <title>The Global Catalogue of Microorganisms (GCM) 10K type strain sequencing project: providing services to taxonomists for standard genome sequencing and annotation.</title>
        <authorList>
            <consortium name="The Broad Institute Genomics Platform"/>
            <consortium name="The Broad Institute Genome Sequencing Center for Infectious Disease"/>
            <person name="Wu L."/>
            <person name="Ma J."/>
        </authorList>
    </citation>
    <scope>NUCLEOTIDE SEQUENCE [LARGE SCALE GENOMIC DNA]</scope>
    <source>
        <strain evidence="4">JCM 17808</strain>
    </source>
</reference>
<dbReference type="PANTHER" id="PTHR37313:SF2">
    <property type="entry name" value="UPF0749 PROTEIN YLXX"/>
    <property type="match status" value="1"/>
</dbReference>
<feature type="compositionally biased region" description="Basic and acidic residues" evidence="2">
    <location>
        <begin position="1"/>
        <end position="13"/>
    </location>
</feature>
<proteinExistence type="inferred from homology"/>
<protein>
    <submittedName>
        <fullName evidence="3">DUF881 domain-containing protein</fullName>
    </submittedName>
</protein>
<dbReference type="PANTHER" id="PTHR37313">
    <property type="entry name" value="UPF0749 PROTEIN RV1825"/>
    <property type="match status" value="1"/>
</dbReference>
<name>A0ABP8JEN1_9MICO</name>
<dbReference type="Proteomes" id="UP001500642">
    <property type="component" value="Unassembled WGS sequence"/>
</dbReference>
<evidence type="ECO:0000313" key="4">
    <source>
        <dbReference type="Proteomes" id="UP001500642"/>
    </source>
</evidence>
<feature type="region of interest" description="Disordered" evidence="2">
    <location>
        <begin position="97"/>
        <end position="122"/>
    </location>
</feature>